<dbReference type="SUPFAM" id="SSF50630">
    <property type="entry name" value="Acid proteases"/>
    <property type="match status" value="1"/>
</dbReference>
<proteinExistence type="predicted"/>
<dbReference type="EMBL" id="BDGG01000015">
    <property type="protein sequence ID" value="GAV07374.1"/>
    <property type="molecule type" value="Genomic_DNA"/>
</dbReference>
<dbReference type="Gene3D" id="2.40.70.10">
    <property type="entry name" value="Acid Proteases"/>
    <property type="match status" value="1"/>
</dbReference>
<dbReference type="InterPro" id="IPR021109">
    <property type="entry name" value="Peptidase_aspartic_dom_sf"/>
</dbReference>
<protein>
    <submittedName>
        <fullName evidence="1">Uncharacterized protein</fullName>
    </submittedName>
</protein>
<evidence type="ECO:0000313" key="2">
    <source>
        <dbReference type="Proteomes" id="UP000186922"/>
    </source>
</evidence>
<dbReference type="AlphaFoldDB" id="A0A1D1W7E9"/>
<accession>A0A1D1W7E9</accession>
<dbReference type="CDD" id="cd00303">
    <property type="entry name" value="retropepsin_like"/>
    <property type="match status" value="1"/>
</dbReference>
<gene>
    <name evidence="1" type="primary">RvY_17213-1</name>
    <name evidence="1" type="synonym">RvY_17213.1</name>
    <name evidence="1" type="ORF">RvY_17213</name>
</gene>
<evidence type="ECO:0000313" key="1">
    <source>
        <dbReference type="EMBL" id="GAV07374.1"/>
    </source>
</evidence>
<name>A0A1D1W7E9_RAMVA</name>
<keyword evidence="2" id="KW-1185">Reference proteome</keyword>
<sequence>MTSDDSNTATDVLSNYISTDSGQSAIVELEIEGTPAFALLDSGSTVTCVSLDVIKQLSLLPLLQRDEHIKILGATMIIEGHINLKISAYNRSTWCRAHVLQLMPQKYDYILSWPDFLKLTGTNSPVLVPSDQLPNQQMVEKDNATFVSCIRSPTYPAINVTKHHTDQLALFKETPLKVGDQVVPHQEG</sequence>
<organism evidence="1 2">
    <name type="scientific">Ramazzottius varieornatus</name>
    <name type="common">Water bear</name>
    <name type="synonym">Tardigrade</name>
    <dbReference type="NCBI Taxonomy" id="947166"/>
    <lineage>
        <taxon>Eukaryota</taxon>
        <taxon>Metazoa</taxon>
        <taxon>Ecdysozoa</taxon>
        <taxon>Tardigrada</taxon>
        <taxon>Eutardigrada</taxon>
        <taxon>Parachela</taxon>
        <taxon>Hypsibioidea</taxon>
        <taxon>Ramazzottiidae</taxon>
        <taxon>Ramazzottius</taxon>
    </lineage>
</organism>
<reference evidence="1 2" key="1">
    <citation type="journal article" date="2016" name="Nat. Commun.">
        <title>Extremotolerant tardigrade genome and improved radiotolerance of human cultured cells by tardigrade-unique protein.</title>
        <authorList>
            <person name="Hashimoto T."/>
            <person name="Horikawa D.D."/>
            <person name="Saito Y."/>
            <person name="Kuwahara H."/>
            <person name="Kozuka-Hata H."/>
            <person name="Shin-I T."/>
            <person name="Minakuchi Y."/>
            <person name="Ohishi K."/>
            <person name="Motoyama A."/>
            <person name="Aizu T."/>
            <person name="Enomoto A."/>
            <person name="Kondo K."/>
            <person name="Tanaka S."/>
            <person name="Hara Y."/>
            <person name="Koshikawa S."/>
            <person name="Sagara H."/>
            <person name="Miura T."/>
            <person name="Yokobori S."/>
            <person name="Miyagawa K."/>
            <person name="Suzuki Y."/>
            <person name="Kubo T."/>
            <person name="Oyama M."/>
            <person name="Kohara Y."/>
            <person name="Fujiyama A."/>
            <person name="Arakawa K."/>
            <person name="Katayama T."/>
            <person name="Toyoda A."/>
            <person name="Kunieda T."/>
        </authorList>
    </citation>
    <scope>NUCLEOTIDE SEQUENCE [LARGE SCALE GENOMIC DNA]</scope>
    <source>
        <strain evidence="1 2">YOKOZUNA-1</strain>
    </source>
</reference>
<comment type="caution">
    <text evidence="1">The sequence shown here is derived from an EMBL/GenBank/DDBJ whole genome shotgun (WGS) entry which is preliminary data.</text>
</comment>
<dbReference type="Proteomes" id="UP000186922">
    <property type="component" value="Unassembled WGS sequence"/>
</dbReference>